<proteinExistence type="inferred from homology"/>
<evidence type="ECO:0000256" key="1">
    <source>
        <dbReference type="ARBA" id="ARBA00006643"/>
    </source>
</evidence>
<dbReference type="GO" id="GO:0003729">
    <property type="term" value="F:mRNA binding"/>
    <property type="evidence" value="ECO:0007669"/>
    <property type="project" value="UniProtKB-ARBA"/>
</dbReference>
<dbReference type="Gene3D" id="1.25.40.10">
    <property type="entry name" value="Tetratricopeptide repeat domain"/>
    <property type="match status" value="2"/>
</dbReference>
<dbReference type="InterPro" id="IPR046960">
    <property type="entry name" value="PPR_At4g14850-like_plant"/>
</dbReference>
<sequence length="576" mass="64991">MEITTMPQAMQLHAQILKSPAAAGPDLNLSKLFTFSALSPRGDLRYARLILDSLAAPNSYFFNTMIRAYSQSPDPGHPPRALSLFLSMLHHPARPAPGPDKFTFPFVFKCCARSRSTRMGKQVHGLAVKSGLDSDRYIQHALIHMYYACGRSGWACKVFDRMSHRDVVSWTCMIDGMVDEDCPVEAIRLFERMREEGVGVNDATVVSVLRACADTGALGMGKKVHEIAKEIEIDSKANVSTGLIDMYTKCGDLNSARRVFDDIAEKDAFACTAMIAGLASHGKCMDAIDLFREMRKMGIKPDERMMTAVLSACRNEGLGNEGLRYFKNMRRKYAVRPTIHHYGCIVDILARAGQLDEAEEFIRKMPIEADAVMWRNLIWACNVHGDMERGERLMKNLQLLESNADDCGSYVLIGNVYASAGKWHDKAKVRELMDKKGLRKPPGSSRIEIDGLIHEFVAGDSSHPEAEKIYEKLDEIEEKLLEEKYNPKLSQVLLEIDDEVKAFQLRHHSEKLAVAFGLVKTNPGSEIRIVKNLRSCEDCHAVMKLLSKIYQREIIMRDRIRFHYFRHGECSCGDCW</sequence>
<feature type="domain" description="DYW" evidence="4">
    <location>
        <begin position="485"/>
        <end position="576"/>
    </location>
</feature>
<accession>A0ABD3J415</accession>
<protein>
    <recommendedName>
        <fullName evidence="4">DYW domain-containing protein</fullName>
    </recommendedName>
</protein>
<gene>
    <name evidence="5" type="ORF">ACJRO7_034862</name>
</gene>
<feature type="repeat" description="PPR" evidence="3">
    <location>
        <begin position="267"/>
        <end position="301"/>
    </location>
</feature>
<feature type="repeat" description="PPR" evidence="3">
    <location>
        <begin position="166"/>
        <end position="200"/>
    </location>
</feature>
<dbReference type="PROSITE" id="PS51375">
    <property type="entry name" value="PPR"/>
    <property type="match status" value="2"/>
</dbReference>
<dbReference type="InterPro" id="IPR046848">
    <property type="entry name" value="E_motif"/>
</dbReference>
<evidence type="ECO:0000256" key="2">
    <source>
        <dbReference type="ARBA" id="ARBA00022737"/>
    </source>
</evidence>
<reference evidence="5 6" key="1">
    <citation type="submission" date="2024-11" db="EMBL/GenBank/DDBJ databases">
        <title>Chromosome-level genome assembly of Eucalyptus globulus Labill. provides insights into its genome evolution.</title>
        <authorList>
            <person name="Li X."/>
        </authorList>
    </citation>
    <scope>NUCLEOTIDE SEQUENCE [LARGE SCALE GENOMIC DNA]</scope>
    <source>
        <strain evidence="5">CL2024</strain>
        <tissue evidence="5">Fresh tender leaves</tissue>
    </source>
</reference>
<dbReference type="Pfam" id="PF20431">
    <property type="entry name" value="E_motif"/>
    <property type="match status" value="1"/>
</dbReference>
<dbReference type="PANTHER" id="PTHR47926">
    <property type="entry name" value="PENTATRICOPEPTIDE REPEAT-CONTAINING PROTEIN"/>
    <property type="match status" value="1"/>
</dbReference>
<dbReference type="NCBIfam" id="TIGR00756">
    <property type="entry name" value="PPR"/>
    <property type="match status" value="2"/>
</dbReference>
<dbReference type="EMBL" id="JBJKBG010000009">
    <property type="protein sequence ID" value="KAL3722555.1"/>
    <property type="molecule type" value="Genomic_DNA"/>
</dbReference>
<name>A0ABD3J415_EUCGL</name>
<keyword evidence="2" id="KW-0677">Repeat</keyword>
<dbReference type="AlphaFoldDB" id="A0ABD3J415"/>
<comment type="similarity">
    <text evidence="1">Belongs to the PPR family. PCMP-H subfamily.</text>
</comment>
<dbReference type="InterPro" id="IPR032867">
    <property type="entry name" value="DYW_dom"/>
</dbReference>
<evidence type="ECO:0000256" key="3">
    <source>
        <dbReference type="PROSITE-ProRule" id="PRU00708"/>
    </source>
</evidence>
<dbReference type="Pfam" id="PF01535">
    <property type="entry name" value="PPR"/>
    <property type="match status" value="2"/>
</dbReference>
<dbReference type="InterPro" id="IPR011990">
    <property type="entry name" value="TPR-like_helical_dom_sf"/>
</dbReference>
<dbReference type="PANTHER" id="PTHR47926:SF461">
    <property type="entry name" value="PENTATRICOPEPTIDE REPEAT SUPERFAMILY PROTEIN"/>
    <property type="match status" value="1"/>
</dbReference>
<comment type="caution">
    <text evidence="5">The sequence shown here is derived from an EMBL/GenBank/DDBJ whole genome shotgun (WGS) entry which is preliminary data.</text>
</comment>
<organism evidence="5 6">
    <name type="scientific">Eucalyptus globulus</name>
    <name type="common">Tasmanian blue gum</name>
    <dbReference type="NCBI Taxonomy" id="34317"/>
    <lineage>
        <taxon>Eukaryota</taxon>
        <taxon>Viridiplantae</taxon>
        <taxon>Streptophyta</taxon>
        <taxon>Embryophyta</taxon>
        <taxon>Tracheophyta</taxon>
        <taxon>Spermatophyta</taxon>
        <taxon>Magnoliopsida</taxon>
        <taxon>eudicotyledons</taxon>
        <taxon>Gunneridae</taxon>
        <taxon>Pentapetalae</taxon>
        <taxon>rosids</taxon>
        <taxon>malvids</taxon>
        <taxon>Myrtales</taxon>
        <taxon>Myrtaceae</taxon>
        <taxon>Myrtoideae</taxon>
        <taxon>Eucalypteae</taxon>
        <taxon>Eucalyptus</taxon>
    </lineage>
</organism>
<dbReference type="Pfam" id="PF20430">
    <property type="entry name" value="Eplus_motif"/>
    <property type="match status" value="1"/>
</dbReference>
<dbReference type="InterPro" id="IPR046849">
    <property type="entry name" value="E2_motif"/>
</dbReference>
<dbReference type="Proteomes" id="UP001634007">
    <property type="component" value="Unassembled WGS sequence"/>
</dbReference>
<dbReference type="Pfam" id="PF14432">
    <property type="entry name" value="DYW_deaminase"/>
    <property type="match status" value="1"/>
</dbReference>
<keyword evidence="6" id="KW-1185">Reference proteome</keyword>
<dbReference type="FunFam" id="1.25.40.10:FF:000427">
    <property type="entry name" value="Pentatricopeptide repeat-containing protein chloroplastic"/>
    <property type="match status" value="1"/>
</dbReference>
<dbReference type="InterPro" id="IPR002885">
    <property type="entry name" value="PPR_rpt"/>
</dbReference>
<evidence type="ECO:0000313" key="6">
    <source>
        <dbReference type="Proteomes" id="UP001634007"/>
    </source>
</evidence>
<evidence type="ECO:0000313" key="5">
    <source>
        <dbReference type="EMBL" id="KAL3722555.1"/>
    </source>
</evidence>
<evidence type="ECO:0000259" key="4">
    <source>
        <dbReference type="Pfam" id="PF14432"/>
    </source>
</evidence>
<dbReference type="FunFam" id="1.25.40.10:FF:000690">
    <property type="entry name" value="Pentatricopeptide repeat-containing protein"/>
    <property type="match status" value="1"/>
</dbReference>
<dbReference type="Pfam" id="PF13041">
    <property type="entry name" value="PPR_2"/>
    <property type="match status" value="2"/>
</dbReference>